<dbReference type="AlphaFoldDB" id="A0A8R7R278"/>
<accession>A0A8R7R278</accession>
<evidence type="ECO:0000313" key="1">
    <source>
        <dbReference type="EnsemblPlants" id="TuG1812G0700002807.01.T01"/>
    </source>
</evidence>
<reference evidence="2" key="1">
    <citation type="journal article" date="2013" name="Nature">
        <title>Draft genome of the wheat A-genome progenitor Triticum urartu.</title>
        <authorList>
            <person name="Ling H.Q."/>
            <person name="Zhao S."/>
            <person name="Liu D."/>
            <person name="Wang J."/>
            <person name="Sun H."/>
            <person name="Zhang C."/>
            <person name="Fan H."/>
            <person name="Li D."/>
            <person name="Dong L."/>
            <person name="Tao Y."/>
            <person name="Gao C."/>
            <person name="Wu H."/>
            <person name="Li Y."/>
            <person name="Cui Y."/>
            <person name="Guo X."/>
            <person name="Zheng S."/>
            <person name="Wang B."/>
            <person name="Yu K."/>
            <person name="Liang Q."/>
            <person name="Yang W."/>
            <person name="Lou X."/>
            <person name="Chen J."/>
            <person name="Feng M."/>
            <person name="Jian J."/>
            <person name="Zhang X."/>
            <person name="Luo G."/>
            <person name="Jiang Y."/>
            <person name="Liu J."/>
            <person name="Wang Z."/>
            <person name="Sha Y."/>
            <person name="Zhang B."/>
            <person name="Wu H."/>
            <person name="Tang D."/>
            <person name="Shen Q."/>
            <person name="Xue P."/>
            <person name="Zou S."/>
            <person name="Wang X."/>
            <person name="Liu X."/>
            <person name="Wang F."/>
            <person name="Yang Y."/>
            <person name="An X."/>
            <person name="Dong Z."/>
            <person name="Zhang K."/>
            <person name="Zhang X."/>
            <person name="Luo M.C."/>
            <person name="Dvorak J."/>
            <person name="Tong Y."/>
            <person name="Wang J."/>
            <person name="Yang H."/>
            <person name="Li Z."/>
            <person name="Wang D."/>
            <person name="Zhang A."/>
            <person name="Wang J."/>
        </authorList>
    </citation>
    <scope>NUCLEOTIDE SEQUENCE</scope>
    <source>
        <strain evidence="2">cv. G1812</strain>
    </source>
</reference>
<name>A0A8R7R278_TRIUA</name>
<keyword evidence="2" id="KW-1185">Reference proteome</keyword>
<organism evidence="1 2">
    <name type="scientific">Triticum urartu</name>
    <name type="common">Red wild einkorn</name>
    <name type="synonym">Crithodium urartu</name>
    <dbReference type="NCBI Taxonomy" id="4572"/>
    <lineage>
        <taxon>Eukaryota</taxon>
        <taxon>Viridiplantae</taxon>
        <taxon>Streptophyta</taxon>
        <taxon>Embryophyta</taxon>
        <taxon>Tracheophyta</taxon>
        <taxon>Spermatophyta</taxon>
        <taxon>Magnoliopsida</taxon>
        <taxon>Liliopsida</taxon>
        <taxon>Poales</taxon>
        <taxon>Poaceae</taxon>
        <taxon>BOP clade</taxon>
        <taxon>Pooideae</taxon>
        <taxon>Triticodae</taxon>
        <taxon>Triticeae</taxon>
        <taxon>Triticinae</taxon>
        <taxon>Triticum</taxon>
    </lineage>
</organism>
<proteinExistence type="predicted"/>
<dbReference type="Proteomes" id="UP000015106">
    <property type="component" value="Chromosome 7"/>
</dbReference>
<dbReference type="EnsemblPlants" id="TuG1812G0700002807.01.T01">
    <property type="protein sequence ID" value="TuG1812G0700002807.01.T01"/>
    <property type="gene ID" value="TuG1812G0700002807.01"/>
</dbReference>
<reference evidence="1" key="2">
    <citation type="submission" date="2018-03" db="EMBL/GenBank/DDBJ databases">
        <title>The Triticum urartu genome reveals the dynamic nature of wheat genome evolution.</title>
        <authorList>
            <person name="Ling H."/>
            <person name="Ma B."/>
            <person name="Shi X."/>
            <person name="Liu H."/>
            <person name="Dong L."/>
            <person name="Sun H."/>
            <person name="Cao Y."/>
            <person name="Gao Q."/>
            <person name="Zheng S."/>
            <person name="Li Y."/>
            <person name="Yu Y."/>
            <person name="Du H."/>
            <person name="Qi M."/>
            <person name="Li Y."/>
            <person name="Yu H."/>
            <person name="Cui Y."/>
            <person name="Wang N."/>
            <person name="Chen C."/>
            <person name="Wu H."/>
            <person name="Zhao Y."/>
            <person name="Zhang J."/>
            <person name="Li Y."/>
            <person name="Zhou W."/>
            <person name="Zhang B."/>
            <person name="Hu W."/>
            <person name="Eijk M."/>
            <person name="Tang J."/>
            <person name="Witsenboer H."/>
            <person name="Zhao S."/>
            <person name="Li Z."/>
            <person name="Zhang A."/>
            <person name="Wang D."/>
            <person name="Liang C."/>
        </authorList>
    </citation>
    <scope>NUCLEOTIDE SEQUENCE [LARGE SCALE GENOMIC DNA]</scope>
    <source>
        <strain evidence="1">cv. G1812</strain>
    </source>
</reference>
<evidence type="ECO:0000313" key="2">
    <source>
        <dbReference type="Proteomes" id="UP000015106"/>
    </source>
</evidence>
<dbReference type="Gramene" id="TuG1812G0700002807.01.T01">
    <property type="protein sequence ID" value="TuG1812G0700002807.01.T01"/>
    <property type="gene ID" value="TuG1812G0700002807.01"/>
</dbReference>
<protein>
    <submittedName>
        <fullName evidence="1">Uncharacterized protein</fullName>
    </submittedName>
</protein>
<reference evidence="1" key="3">
    <citation type="submission" date="2022-06" db="UniProtKB">
        <authorList>
            <consortium name="EnsemblPlants"/>
        </authorList>
    </citation>
    <scope>IDENTIFICATION</scope>
</reference>
<sequence length="174" mass="19172">MLEINTRSLRGAEHETYHSARVCGHRSPCVVHRAFENLATVGDNVLYDVHVQPYALRLGADDPARTQSPGDGLEERLLEQLLGRAYRVGGIDDHCIIGALWSILQEGDAVADVQGHARVLEPEGQMREELLGHIDHHLVDLADVDLLHRGVPRDLPQNAAVSTPDDQDLLGVFD</sequence>